<evidence type="ECO:0000259" key="2">
    <source>
        <dbReference type="Pfam" id="PF01757"/>
    </source>
</evidence>
<comment type="caution">
    <text evidence="3">The sequence shown here is derived from an EMBL/GenBank/DDBJ whole genome shotgun (WGS) entry which is preliminary data.</text>
</comment>
<sequence length="435" mass="48333">MLNRRRTKIGPFVKLRHRSSVNLVYDVSHTALGRSVSAMSATPPPPRTSSAGGSQRWNYLDQMRAILMLIGIPYHVGLIYATHAPWIIDSPDKSEGLTWALQFSHTFRMSVFFLLAGFFGMLMIRRYDASTWLKGRLWRVGVPLVAALVLISPMIVIPTAIGQGGWDNAIPGLLAAMRNPDLNWTVHLWFLMYLLGYCVLLAGLWQLRGPLRLERGLNMFLDAVERHPVVGWLAVLATGVASVGFAGVAALAGVSYMFNEIFVPGQFVAYGLVFLAGTLLAYRLSWLEAFTRPRWSIWALAVASAITMAVFQPQEDDASRLLTYFLWPMVGILFSHLLLSAARMWLDRSTSLSRAMVEGAMTMYLVHVVFVCWLGLAFLSVEWPAMVEFTIISVAAVALSWGFHLIVRRSPVLMMLFNGRASLPAAHGRLSTATS</sequence>
<dbReference type="PANTHER" id="PTHR36927">
    <property type="entry name" value="BLR4337 PROTEIN"/>
    <property type="match status" value="1"/>
</dbReference>
<evidence type="ECO:0000256" key="1">
    <source>
        <dbReference type="SAM" id="Phobius"/>
    </source>
</evidence>
<keyword evidence="1" id="KW-1133">Transmembrane helix</keyword>
<name>A0A5B2TDZ4_9PROT</name>
<protein>
    <submittedName>
        <fullName evidence="3">Acyltransferase family protein</fullName>
    </submittedName>
</protein>
<organism evidence="3 4">
    <name type="scientific">Teichococcus oryzae</name>
    <dbReference type="NCBI Taxonomy" id="1608942"/>
    <lineage>
        <taxon>Bacteria</taxon>
        <taxon>Pseudomonadati</taxon>
        <taxon>Pseudomonadota</taxon>
        <taxon>Alphaproteobacteria</taxon>
        <taxon>Acetobacterales</taxon>
        <taxon>Roseomonadaceae</taxon>
        <taxon>Roseomonas</taxon>
    </lineage>
</organism>
<gene>
    <name evidence="3" type="ORF">F0Q34_15165</name>
</gene>
<evidence type="ECO:0000313" key="3">
    <source>
        <dbReference type="EMBL" id="KAA2212379.1"/>
    </source>
</evidence>
<feature type="transmembrane region" description="Helical" evidence="1">
    <location>
        <begin position="229"/>
        <end position="255"/>
    </location>
</feature>
<dbReference type="InterPro" id="IPR050623">
    <property type="entry name" value="Glucan_succinyl_AcylTrfase"/>
</dbReference>
<feature type="transmembrane region" description="Helical" evidence="1">
    <location>
        <begin position="324"/>
        <end position="346"/>
    </location>
</feature>
<reference evidence="3 4" key="1">
    <citation type="journal article" date="2015" name="Int. J. Syst. Evol. Microbiol.">
        <title>Roseomonas oryzae sp. nov., isolated from paddy rhizosphere soil.</title>
        <authorList>
            <person name="Ramaprasad E.V."/>
            <person name="Sasikala Ch."/>
            <person name="Ramana Ch.V."/>
        </authorList>
    </citation>
    <scope>NUCLEOTIDE SEQUENCE [LARGE SCALE GENOMIC DNA]</scope>
    <source>
        <strain evidence="3 4">KCTC 42542</strain>
    </source>
</reference>
<feature type="transmembrane region" description="Helical" evidence="1">
    <location>
        <begin position="107"/>
        <end position="124"/>
    </location>
</feature>
<feature type="transmembrane region" description="Helical" evidence="1">
    <location>
        <begin position="358"/>
        <end position="379"/>
    </location>
</feature>
<keyword evidence="1" id="KW-0812">Transmembrane</keyword>
<dbReference type="EMBL" id="VUKA01000008">
    <property type="protein sequence ID" value="KAA2212379.1"/>
    <property type="molecule type" value="Genomic_DNA"/>
</dbReference>
<evidence type="ECO:0000313" key="4">
    <source>
        <dbReference type="Proteomes" id="UP000322110"/>
    </source>
</evidence>
<keyword evidence="3" id="KW-0808">Transferase</keyword>
<dbReference type="Pfam" id="PF01757">
    <property type="entry name" value="Acyl_transf_3"/>
    <property type="match status" value="1"/>
</dbReference>
<dbReference type="InterPro" id="IPR002656">
    <property type="entry name" value="Acyl_transf_3_dom"/>
</dbReference>
<feature type="transmembrane region" description="Helical" evidence="1">
    <location>
        <begin position="186"/>
        <end position="208"/>
    </location>
</feature>
<feature type="domain" description="Acyltransferase 3" evidence="2">
    <location>
        <begin position="58"/>
        <end position="403"/>
    </location>
</feature>
<dbReference type="Proteomes" id="UP000322110">
    <property type="component" value="Unassembled WGS sequence"/>
</dbReference>
<feature type="transmembrane region" description="Helical" evidence="1">
    <location>
        <begin position="65"/>
        <end position="87"/>
    </location>
</feature>
<dbReference type="GO" id="GO:0016747">
    <property type="term" value="F:acyltransferase activity, transferring groups other than amino-acyl groups"/>
    <property type="evidence" value="ECO:0007669"/>
    <property type="project" value="InterPro"/>
</dbReference>
<feature type="transmembrane region" description="Helical" evidence="1">
    <location>
        <begin position="144"/>
        <end position="166"/>
    </location>
</feature>
<dbReference type="PANTHER" id="PTHR36927:SF1">
    <property type="entry name" value="MDO-LIKE PROTEIN"/>
    <property type="match status" value="1"/>
</dbReference>
<feature type="transmembrane region" description="Helical" evidence="1">
    <location>
        <begin position="295"/>
        <end position="312"/>
    </location>
</feature>
<keyword evidence="1" id="KW-0472">Membrane</keyword>
<proteinExistence type="predicted"/>
<keyword evidence="4" id="KW-1185">Reference proteome</keyword>
<dbReference type="AlphaFoldDB" id="A0A5B2TDZ4"/>
<feature type="transmembrane region" description="Helical" evidence="1">
    <location>
        <begin position="261"/>
        <end position="283"/>
    </location>
</feature>
<keyword evidence="3" id="KW-0012">Acyltransferase</keyword>
<accession>A0A5B2TDZ4</accession>
<feature type="transmembrane region" description="Helical" evidence="1">
    <location>
        <begin position="385"/>
        <end position="407"/>
    </location>
</feature>